<dbReference type="AlphaFoldDB" id="A0A834IWV8"/>
<proteinExistence type="predicted"/>
<gene>
    <name evidence="1" type="ORF">GWI33_005139</name>
</gene>
<comment type="caution">
    <text evidence="1">The sequence shown here is derived from an EMBL/GenBank/DDBJ whole genome shotgun (WGS) entry which is preliminary data.</text>
</comment>
<dbReference type="EMBL" id="JAACXV010000025">
    <property type="protein sequence ID" value="KAF7286503.1"/>
    <property type="molecule type" value="Genomic_DNA"/>
</dbReference>
<keyword evidence="2" id="KW-1185">Reference proteome</keyword>
<reference evidence="1" key="1">
    <citation type="submission" date="2020-08" db="EMBL/GenBank/DDBJ databases">
        <title>Genome sequencing and assembly of the red palm weevil Rhynchophorus ferrugineus.</title>
        <authorList>
            <person name="Dias G.B."/>
            <person name="Bergman C.M."/>
            <person name="Manee M."/>
        </authorList>
    </citation>
    <scope>NUCLEOTIDE SEQUENCE</scope>
    <source>
        <strain evidence="1">AA-2017</strain>
        <tissue evidence="1">Whole larva</tissue>
    </source>
</reference>
<evidence type="ECO:0000313" key="1">
    <source>
        <dbReference type="EMBL" id="KAF7286503.1"/>
    </source>
</evidence>
<organism evidence="1 2">
    <name type="scientific">Rhynchophorus ferrugineus</name>
    <name type="common">Red palm weevil</name>
    <name type="synonym">Curculio ferrugineus</name>
    <dbReference type="NCBI Taxonomy" id="354439"/>
    <lineage>
        <taxon>Eukaryota</taxon>
        <taxon>Metazoa</taxon>
        <taxon>Ecdysozoa</taxon>
        <taxon>Arthropoda</taxon>
        <taxon>Hexapoda</taxon>
        <taxon>Insecta</taxon>
        <taxon>Pterygota</taxon>
        <taxon>Neoptera</taxon>
        <taxon>Endopterygota</taxon>
        <taxon>Coleoptera</taxon>
        <taxon>Polyphaga</taxon>
        <taxon>Cucujiformia</taxon>
        <taxon>Curculionidae</taxon>
        <taxon>Dryophthorinae</taxon>
        <taxon>Rhynchophorus</taxon>
    </lineage>
</organism>
<dbReference type="Proteomes" id="UP000625711">
    <property type="component" value="Unassembled WGS sequence"/>
</dbReference>
<protein>
    <submittedName>
        <fullName evidence="1">Uncharacterized protein</fullName>
    </submittedName>
</protein>
<evidence type="ECO:0000313" key="2">
    <source>
        <dbReference type="Proteomes" id="UP000625711"/>
    </source>
</evidence>
<name>A0A834IWV8_RHYFE</name>
<accession>A0A834IWV8</accession>
<sequence length="95" mass="10230">MDGPVTPSAFKLSDQTGNVRFIVSGPDHLIDLLGRGGGRVREDGADGSVQDEWVVQNRRFIAKLACFSVIQGLESGKKNDGRLTGLITNIDMGQE</sequence>